<gene>
    <name evidence="2" type="ORF">KME15_09680</name>
</gene>
<proteinExistence type="predicted"/>
<dbReference type="EMBL" id="JAHHHD010000008">
    <property type="protein sequence ID" value="MBW4658934.1"/>
    <property type="molecule type" value="Genomic_DNA"/>
</dbReference>
<evidence type="ECO:0000256" key="1">
    <source>
        <dbReference type="SAM" id="MobiDB-lite"/>
    </source>
</evidence>
<dbReference type="Pfam" id="PF00353">
    <property type="entry name" value="HemolysinCabind"/>
    <property type="match status" value="2"/>
</dbReference>
<dbReference type="Gene3D" id="2.150.10.10">
    <property type="entry name" value="Serralysin-like metalloprotease, C-terminal"/>
    <property type="match status" value="1"/>
</dbReference>
<sequence>MPPKTSCKPRGKHPTNADPTYTRPSYTTDGSKVYMAARFAPDNDPTPEPSFLADANYWNFSLLEAGGFTGVTVKRLNSGNRGLEVTLSTSARSTRKDIELDAFVNEPLFRTSIVFENGSIAKIAYSGEPNLTGRNKHDFLYGGDGAEVIDGRRSSDYMKGGGGNDVYIVNNASDFVDDSPETGTETVKASVDWSLSKKTQNVTYYSYASQDPTGIDNLVLTGGSNIKGTGNYLNNEITGNDGNNLLVGFVDLPRYSDGTVFGITDAGILQRAEDRYRHQVDKLTGRGGKDTFALGDTSQIFYTLSGNGDYAVIKDFSAGTDKIQIKGAAINYRLQVSGGNTQIFAKTGNELIAIVEGKTNIGAITNSFIVAT</sequence>
<reference evidence="2" key="1">
    <citation type="submission" date="2021-05" db="EMBL/GenBank/DDBJ databases">
        <authorList>
            <person name="Pietrasiak N."/>
            <person name="Ward R."/>
            <person name="Stajich J.E."/>
            <person name="Kurbessoian T."/>
        </authorList>
    </citation>
    <scope>NUCLEOTIDE SEQUENCE</scope>
    <source>
        <strain evidence="2">UHER 2000/2452</strain>
    </source>
</reference>
<dbReference type="AlphaFoldDB" id="A0A951QAD0"/>
<feature type="compositionally biased region" description="Polar residues" evidence="1">
    <location>
        <begin position="17"/>
        <end position="26"/>
    </location>
</feature>
<dbReference type="InterPro" id="IPR011049">
    <property type="entry name" value="Serralysin-like_metalloprot_C"/>
</dbReference>
<comment type="caution">
    <text evidence="2">The sequence shown here is derived from an EMBL/GenBank/DDBJ whole genome shotgun (WGS) entry which is preliminary data.</text>
</comment>
<feature type="region of interest" description="Disordered" evidence="1">
    <location>
        <begin position="1"/>
        <end position="26"/>
    </location>
</feature>
<accession>A0A951QAD0</accession>
<dbReference type="Proteomes" id="UP000757435">
    <property type="component" value="Unassembled WGS sequence"/>
</dbReference>
<dbReference type="InterPro" id="IPR001343">
    <property type="entry name" value="Hemolysn_Ca-bd"/>
</dbReference>
<reference evidence="2" key="2">
    <citation type="journal article" date="2022" name="Microbiol. Resour. Announc.">
        <title>Metagenome Sequencing to Explore Phylogenomics of Terrestrial Cyanobacteria.</title>
        <authorList>
            <person name="Ward R.D."/>
            <person name="Stajich J.E."/>
            <person name="Johansen J.R."/>
            <person name="Huntemann M."/>
            <person name="Clum A."/>
            <person name="Foster B."/>
            <person name="Foster B."/>
            <person name="Roux S."/>
            <person name="Palaniappan K."/>
            <person name="Varghese N."/>
            <person name="Mukherjee S."/>
            <person name="Reddy T.B.K."/>
            <person name="Daum C."/>
            <person name="Copeland A."/>
            <person name="Chen I.A."/>
            <person name="Ivanova N.N."/>
            <person name="Kyrpides N.C."/>
            <person name="Shapiro N."/>
            <person name="Eloe-Fadrosh E.A."/>
            <person name="Pietrasiak N."/>
        </authorList>
    </citation>
    <scope>NUCLEOTIDE SEQUENCE</scope>
    <source>
        <strain evidence="2">UHER 2000/2452</strain>
    </source>
</reference>
<organism evidence="2 3">
    <name type="scientific">Drouetiella hepatica Uher 2000/2452</name>
    <dbReference type="NCBI Taxonomy" id="904376"/>
    <lineage>
        <taxon>Bacteria</taxon>
        <taxon>Bacillati</taxon>
        <taxon>Cyanobacteriota</taxon>
        <taxon>Cyanophyceae</taxon>
        <taxon>Oculatellales</taxon>
        <taxon>Oculatellaceae</taxon>
        <taxon>Drouetiella</taxon>
    </lineage>
</organism>
<evidence type="ECO:0000313" key="2">
    <source>
        <dbReference type="EMBL" id="MBW4658934.1"/>
    </source>
</evidence>
<name>A0A951QAD0_9CYAN</name>
<dbReference type="SUPFAM" id="SSF51120">
    <property type="entry name" value="beta-Roll"/>
    <property type="match status" value="2"/>
</dbReference>
<dbReference type="GO" id="GO:0005509">
    <property type="term" value="F:calcium ion binding"/>
    <property type="evidence" value="ECO:0007669"/>
    <property type="project" value="InterPro"/>
</dbReference>
<evidence type="ECO:0000313" key="3">
    <source>
        <dbReference type="Proteomes" id="UP000757435"/>
    </source>
</evidence>
<protein>
    <recommendedName>
        <fullName evidence="4">Calcium-binding protein</fullName>
    </recommendedName>
</protein>
<evidence type="ECO:0008006" key="4">
    <source>
        <dbReference type="Google" id="ProtNLM"/>
    </source>
</evidence>